<evidence type="ECO:0000259" key="10">
    <source>
        <dbReference type="PROSITE" id="PS50158"/>
    </source>
</evidence>
<dbReference type="Gene3D" id="4.10.60.10">
    <property type="entry name" value="Zinc finger, CCHC-type"/>
    <property type="match status" value="1"/>
</dbReference>
<dbReference type="InterPro" id="IPR043128">
    <property type="entry name" value="Rev_trsase/Diguanyl_cyclase"/>
</dbReference>
<dbReference type="Pfam" id="PF17917">
    <property type="entry name" value="RT_RNaseH"/>
    <property type="match status" value="1"/>
</dbReference>
<dbReference type="GO" id="GO:0004519">
    <property type="term" value="F:endonuclease activity"/>
    <property type="evidence" value="ECO:0007669"/>
    <property type="project" value="UniProtKB-KW"/>
</dbReference>
<keyword evidence="7" id="KW-0695">RNA-directed DNA polymerase</keyword>
<reference evidence="12 13" key="1">
    <citation type="journal article" date="2021" name="Commun. Biol.">
        <title>The genome of Shorea leprosula (Dipterocarpaceae) highlights the ecological relevance of drought in aseasonal tropical rainforests.</title>
        <authorList>
            <person name="Ng K.K.S."/>
            <person name="Kobayashi M.J."/>
            <person name="Fawcett J.A."/>
            <person name="Hatakeyama M."/>
            <person name="Paape T."/>
            <person name="Ng C.H."/>
            <person name="Ang C.C."/>
            <person name="Tnah L.H."/>
            <person name="Lee C.T."/>
            <person name="Nishiyama T."/>
            <person name="Sese J."/>
            <person name="O'Brien M.J."/>
            <person name="Copetti D."/>
            <person name="Mohd Noor M.I."/>
            <person name="Ong R.C."/>
            <person name="Putra M."/>
            <person name="Sireger I.Z."/>
            <person name="Indrioko S."/>
            <person name="Kosugi Y."/>
            <person name="Izuno A."/>
            <person name="Isagi Y."/>
            <person name="Lee S.L."/>
            <person name="Shimizu K.K."/>
        </authorList>
    </citation>
    <scope>NUCLEOTIDE SEQUENCE [LARGE SCALE GENOMIC DNA]</scope>
    <source>
        <strain evidence="12">214</strain>
    </source>
</reference>
<dbReference type="InterPro" id="IPR036875">
    <property type="entry name" value="Znf_CCHC_sf"/>
</dbReference>
<evidence type="ECO:0000256" key="2">
    <source>
        <dbReference type="ARBA" id="ARBA00022679"/>
    </source>
</evidence>
<keyword evidence="4" id="KW-0540">Nuclease</keyword>
<evidence type="ECO:0000313" key="13">
    <source>
        <dbReference type="Proteomes" id="UP001054252"/>
    </source>
</evidence>
<feature type="compositionally biased region" description="Basic residues" evidence="9">
    <location>
        <begin position="1"/>
        <end position="11"/>
    </location>
</feature>
<dbReference type="Pfam" id="PF08284">
    <property type="entry name" value="RVP_2"/>
    <property type="match status" value="1"/>
</dbReference>
<keyword evidence="8" id="KW-0863">Zinc-finger</keyword>
<dbReference type="Gene3D" id="3.30.420.10">
    <property type="entry name" value="Ribonuclease H-like superfamily/Ribonuclease H"/>
    <property type="match status" value="1"/>
</dbReference>
<name>A0AAV5JR34_9ROSI</name>
<dbReference type="InterPro" id="IPR001878">
    <property type="entry name" value="Znf_CCHC"/>
</dbReference>
<evidence type="ECO:0000256" key="3">
    <source>
        <dbReference type="ARBA" id="ARBA00022695"/>
    </source>
</evidence>
<dbReference type="SUPFAM" id="SSF57756">
    <property type="entry name" value="Retrovirus zinc finger-like domains"/>
    <property type="match status" value="1"/>
</dbReference>
<dbReference type="SUPFAM" id="SSF56672">
    <property type="entry name" value="DNA/RNA polymerases"/>
    <property type="match status" value="1"/>
</dbReference>
<proteinExistence type="predicted"/>
<evidence type="ECO:0000259" key="11">
    <source>
        <dbReference type="PROSITE" id="PS50994"/>
    </source>
</evidence>
<dbReference type="CDD" id="cd09274">
    <property type="entry name" value="RNase_HI_RT_Ty3"/>
    <property type="match status" value="1"/>
</dbReference>
<dbReference type="Pfam" id="PF00098">
    <property type="entry name" value="zf-CCHC"/>
    <property type="match status" value="1"/>
</dbReference>
<dbReference type="GO" id="GO:0015074">
    <property type="term" value="P:DNA integration"/>
    <property type="evidence" value="ECO:0007669"/>
    <property type="project" value="InterPro"/>
</dbReference>
<dbReference type="FunFam" id="3.10.20.370:FF:000001">
    <property type="entry name" value="Retrovirus-related Pol polyprotein from transposon 17.6-like protein"/>
    <property type="match status" value="1"/>
</dbReference>
<dbReference type="Gene3D" id="3.10.10.10">
    <property type="entry name" value="HIV Type 1 Reverse Transcriptase, subunit A, domain 1"/>
    <property type="match status" value="1"/>
</dbReference>
<evidence type="ECO:0000256" key="8">
    <source>
        <dbReference type="PROSITE-ProRule" id="PRU00047"/>
    </source>
</evidence>
<feature type="domain" description="CCHC-type" evidence="10">
    <location>
        <begin position="303"/>
        <end position="316"/>
    </location>
</feature>
<accession>A0AAV5JR34</accession>
<dbReference type="Proteomes" id="UP001054252">
    <property type="component" value="Unassembled WGS sequence"/>
</dbReference>
<feature type="compositionally biased region" description="Polar residues" evidence="9">
    <location>
        <begin position="29"/>
        <end position="41"/>
    </location>
</feature>
<dbReference type="SMART" id="SM00343">
    <property type="entry name" value="ZnF_C2HC"/>
    <property type="match status" value="2"/>
</dbReference>
<dbReference type="EMBL" id="BPVZ01000047">
    <property type="protein sequence ID" value="GKV17124.1"/>
    <property type="molecule type" value="Genomic_DNA"/>
</dbReference>
<dbReference type="PANTHER" id="PTHR37984">
    <property type="entry name" value="PROTEIN CBG26694"/>
    <property type="match status" value="1"/>
</dbReference>
<dbReference type="GO" id="GO:0008270">
    <property type="term" value="F:zinc ion binding"/>
    <property type="evidence" value="ECO:0007669"/>
    <property type="project" value="UniProtKB-KW"/>
</dbReference>
<dbReference type="InterPro" id="IPR012337">
    <property type="entry name" value="RNaseH-like_sf"/>
</dbReference>
<feature type="region of interest" description="Disordered" evidence="9">
    <location>
        <begin position="340"/>
        <end position="362"/>
    </location>
</feature>
<evidence type="ECO:0000256" key="5">
    <source>
        <dbReference type="ARBA" id="ARBA00022759"/>
    </source>
</evidence>
<dbReference type="Gene3D" id="3.30.70.270">
    <property type="match status" value="2"/>
</dbReference>
<dbReference type="GO" id="GO:0003964">
    <property type="term" value="F:RNA-directed DNA polymerase activity"/>
    <property type="evidence" value="ECO:0007669"/>
    <property type="project" value="UniProtKB-KW"/>
</dbReference>
<evidence type="ECO:0000313" key="12">
    <source>
        <dbReference type="EMBL" id="GKV17124.1"/>
    </source>
</evidence>
<feature type="region of interest" description="Disordered" evidence="9">
    <location>
        <begin position="1"/>
        <end position="41"/>
    </location>
</feature>
<feature type="domain" description="CCHC-type" evidence="10">
    <location>
        <begin position="323"/>
        <end position="337"/>
    </location>
</feature>
<dbReference type="SUPFAM" id="SSF53098">
    <property type="entry name" value="Ribonuclease H-like"/>
    <property type="match status" value="1"/>
</dbReference>
<dbReference type="InterPro" id="IPR050951">
    <property type="entry name" value="Retrovirus_Pol_polyprotein"/>
</dbReference>
<evidence type="ECO:0000256" key="4">
    <source>
        <dbReference type="ARBA" id="ARBA00022722"/>
    </source>
</evidence>
<keyword evidence="5" id="KW-0255">Endonuclease</keyword>
<dbReference type="GO" id="GO:0016787">
    <property type="term" value="F:hydrolase activity"/>
    <property type="evidence" value="ECO:0007669"/>
    <property type="project" value="UniProtKB-KW"/>
</dbReference>
<keyword evidence="13" id="KW-1185">Reference proteome</keyword>
<dbReference type="InterPro" id="IPR005162">
    <property type="entry name" value="Retrotrans_gag_dom"/>
</dbReference>
<gene>
    <name evidence="12" type="ORF">SLEP1_g27666</name>
</gene>
<comment type="caution">
    <text evidence="12">The sequence shown here is derived from an EMBL/GenBank/DDBJ whole genome shotgun (WGS) entry which is preliminary data.</text>
</comment>
<protein>
    <recommendedName>
        <fullName evidence="1">RNA-directed DNA polymerase</fullName>
        <ecNumber evidence="1">2.7.7.49</ecNumber>
    </recommendedName>
</protein>
<keyword evidence="8" id="KW-0862">Zinc</keyword>
<feature type="domain" description="Integrase catalytic" evidence="11">
    <location>
        <begin position="842"/>
        <end position="1007"/>
    </location>
</feature>
<dbReference type="PROSITE" id="PS50994">
    <property type="entry name" value="INTEGRASE"/>
    <property type="match status" value="1"/>
</dbReference>
<dbReference type="InterPro" id="IPR001584">
    <property type="entry name" value="Integrase_cat-core"/>
</dbReference>
<keyword evidence="6" id="KW-0378">Hydrolase</keyword>
<keyword evidence="8" id="KW-0479">Metal-binding</keyword>
<dbReference type="AlphaFoldDB" id="A0AAV5JR34"/>
<evidence type="ECO:0000256" key="9">
    <source>
        <dbReference type="SAM" id="MobiDB-lite"/>
    </source>
</evidence>
<sequence>MAPKQRGRLRGSRKDQGTPPIPAARPLSQAASQEGGTSNPQVAAFVQELMAEIRRQVSPATSVPPPSPVVSTPMAPAPISLIPISSALAVPSWKVYTEFQKLMTKGFDGTAGFEQVGLWIIEVERGFRLLHVFDDLKVNVGSYMLTGKALTWWESYLKLHQGEPELSTWDGFKKVFMQEYIPDSRRRELQREFVDLKQGSGIVEQYKEEFDRYLPFMGSQVADEQAKADKFLWGLNFDIYLASSGQHSVGSSLGKRKFDGSRRPFVPAPPRPDISKGSKGLEATKTGGQASTAQCARPTPPTCHFCGKVGHTRDQCHLLSRACFKCGKQGHQIASCPLLDPKTQSTQSTSQQGSTNQGAPKQNVGVRIRAQQARAQAQQARVHVMTHQEAAATDVITALPVDTSDFELHVDTPLGGVMTTRDVCRTVNIYIDGKQLGASLFVLDISDFDIILRMDWLSKHFSSIDCHRKWVIFNIPGEPEFSFQGSGSFAPPMLISALQAQKYLVNGCQGFLVSVTDASSVTSRLEDISVVREFPDVFPEDLPSLPPNREVEFAIDLVPSTGPISKAPYPPMLFVKKKDGNMRLCIDYQELNKVTVKNRYPLLRIDDLFDRSRVPRIAQPMTRLIKKDAKFEWTPECEESFFTLKEKLVTAPVLALPIHGEGFTIYSDASKKGLGCVLMQKDRVIAYASRQLKLYEENYPTHDLELAVVIFALKIWRHYLYGETCEIFTNHKSLKYIFTQKELNMRQRRWLELLKDYDLTISYHPGKANKVADALSRKSSGTASNILATQKELLEDLVKLDVELRMDSTIAYLATLSAQPALIDRIKLAQQKDPFLQRMKKKLCVPRDHALRREIMGDAHYTSYTIHPGNDSIWVIIDRLTKSAHFSPYRTGTSIKKLANMYMNEVVKLHGVPVSIVSDKDTRFLSHFWTSLQQALGTQLNFSTAFHPQTDGQSERTIQMLEDMLRACVLDWKGSWDQHLSMAEFAYNNSYQSSIRMAPFEALYGRRCRSPVCWMEVGERSILGPELVQQSSEIVQLIKERLRAAQSRQKSYADRRR</sequence>
<dbReference type="EC" id="2.7.7.49" evidence="1"/>
<dbReference type="InterPro" id="IPR021109">
    <property type="entry name" value="Peptidase_aspartic_dom_sf"/>
</dbReference>
<dbReference type="InterPro" id="IPR043502">
    <property type="entry name" value="DNA/RNA_pol_sf"/>
</dbReference>
<dbReference type="InterPro" id="IPR036397">
    <property type="entry name" value="RNaseH_sf"/>
</dbReference>
<feature type="compositionally biased region" description="Low complexity" evidence="9">
    <location>
        <begin position="343"/>
        <end position="355"/>
    </location>
</feature>
<dbReference type="PROSITE" id="PS50158">
    <property type="entry name" value="ZF_CCHC"/>
    <property type="match status" value="2"/>
</dbReference>
<dbReference type="PANTHER" id="PTHR37984:SF5">
    <property type="entry name" value="PROTEIN NYNRIN-LIKE"/>
    <property type="match status" value="1"/>
</dbReference>
<dbReference type="Pfam" id="PF03732">
    <property type="entry name" value="Retrotrans_gag"/>
    <property type="match status" value="1"/>
</dbReference>
<dbReference type="Gene3D" id="3.10.20.370">
    <property type="match status" value="1"/>
</dbReference>
<keyword evidence="3" id="KW-0548">Nucleotidyltransferase</keyword>
<evidence type="ECO:0000256" key="7">
    <source>
        <dbReference type="ARBA" id="ARBA00022918"/>
    </source>
</evidence>
<evidence type="ECO:0000256" key="1">
    <source>
        <dbReference type="ARBA" id="ARBA00012493"/>
    </source>
</evidence>
<feature type="region of interest" description="Disordered" evidence="9">
    <location>
        <begin position="246"/>
        <end position="294"/>
    </location>
</feature>
<dbReference type="GO" id="GO:0003676">
    <property type="term" value="F:nucleic acid binding"/>
    <property type="evidence" value="ECO:0007669"/>
    <property type="project" value="InterPro"/>
</dbReference>
<dbReference type="Gene3D" id="2.40.70.10">
    <property type="entry name" value="Acid Proteases"/>
    <property type="match status" value="1"/>
</dbReference>
<organism evidence="12 13">
    <name type="scientific">Rubroshorea leprosula</name>
    <dbReference type="NCBI Taxonomy" id="152421"/>
    <lineage>
        <taxon>Eukaryota</taxon>
        <taxon>Viridiplantae</taxon>
        <taxon>Streptophyta</taxon>
        <taxon>Embryophyta</taxon>
        <taxon>Tracheophyta</taxon>
        <taxon>Spermatophyta</taxon>
        <taxon>Magnoliopsida</taxon>
        <taxon>eudicotyledons</taxon>
        <taxon>Gunneridae</taxon>
        <taxon>Pentapetalae</taxon>
        <taxon>rosids</taxon>
        <taxon>malvids</taxon>
        <taxon>Malvales</taxon>
        <taxon>Dipterocarpaceae</taxon>
        <taxon>Rubroshorea</taxon>
    </lineage>
</organism>
<keyword evidence="2" id="KW-0808">Transferase</keyword>
<dbReference type="InterPro" id="IPR041373">
    <property type="entry name" value="RT_RNaseH"/>
</dbReference>
<evidence type="ECO:0000256" key="6">
    <source>
        <dbReference type="ARBA" id="ARBA00022801"/>
    </source>
</evidence>